<dbReference type="KEGG" id="hsw:Hsw_PB0034"/>
<dbReference type="HOGENOM" id="CLU_490730_0_0_10"/>
<dbReference type="SUPFAM" id="SSF116734">
    <property type="entry name" value="DNA methylase specificity domain"/>
    <property type="match status" value="2"/>
</dbReference>
<dbReference type="GO" id="GO:0003677">
    <property type="term" value="F:DNA binding"/>
    <property type="evidence" value="ECO:0007669"/>
    <property type="project" value="UniProtKB-KW"/>
</dbReference>
<gene>
    <name evidence="6" type="ORF">Hsw_PB0034</name>
</gene>
<evidence type="ECO:0000256" key="2">
    <source>
        <dbReference type="ARBA" id="ARBA00022747"/>
    </source>
</evidence>
<evidence type="ECO:0000259" key="5">
    <source>
        <dbReference type="Pfam" id="PF01420"/>
    </source>
</evidence>
<dbReference type="PATRIC" id="fig|1227739.3.peg.32"/>
<evidence type="ECO:0000256" key="1">
    <source>
        <dbReference type="ARBA" id="ARBA00010923"/>
    </source>
</evidence>
<evidence type="ECO:0000313" key="7">
    <source>
        <dbReference type="Proteomes" id="UP000019423"/>
    </source>
</evidence>
<keyword evidence="2" id="KW-0680">Restriction system</keyword>
<sequence>MALYPTHWHKLPLADLLIEDKAGDWGKDARKLANSEVWTLCRVFRATDIADWQLYKGKYATTRAIEKRVLVNKSLRSGDILLEIAGGSQEQQVGRVSLVDEQALNASDQPLHYSNFFRAIRVPQTVLHPKFLYYFFKHAYQNNLLEPFQKATVSLRNLSFVELKSALEVPIPPMAEQELIIAKIERVEKELNLAKNKLQKVAAHLIRFRQSVLQDAVTSELQEGSDANLTSTGDIFEYVTSGARDWSRYYAPEGAFFLRIGNLARTSLQLELENIIKVQLPDEVDRARTAVQTGDLLISISGELILIAVVPDNLGEAYINQHLALARPKKEYYPKYLAYALQSSYCQSQLTDKQSGDAIIGLSLSDIKSINIPIPSYHKQVAAADRIDALLAYARDAQAQHEKAKGNIKQSEEALLNAAFETDFVSRQQHQSTTSDIVAEVARETILTKEIRESNKLLLKNLPKLISSMKGIEQEDIKEQIKKFALEMYESKSHLNRSDIDELRSKISGNVRNFDYDDFSSLFQELVQEPLNSGEEKPFFLSVIKDGSIHFALNK</sequence>
<keyword evidence="7" id="KW-1185">Reference proteome</keyword>
<feature type="coiled-coil region" evidence="4">
    <location>
        <begin position="177"/>
        <end position="204"/>
    </location>
</feature>
<keyword evidence="4" id="KW-0175">Coiled coil</keyword>
<feature type="domain" description="Type I restriction modification DNA specificity" evidence="5">
    <location>
        <begin position="92"/>
        <end position="201"/>
    </location>
</feature>
<evidence type="ECO:0000256" key="3">
    <source>
        <dbReference type="ARBA" id="ARBA00023125"/>
    </source>
</evidence>
<dbReference type="Pfam" id="PF01420">
    <property type="entry name" value="Methylase_S"/>
    <property type="match status" value="2"/>
</dbReference>
<dbReference type="EMBL" id="CP007143">
    <property type="protein sequence ID" value="AHJ95324.1"/>
    <property type="molecule type" value="Genomic_DNA"/>
</dbReference>
<evidence type="ECO:0000256" key="4">
    <source>
        <dbReference type="SAM" id="Coils"/>
    </source>
</evidence>
<dbReference type="OrthoDB" id="825893at2"/>
<name>W8EQ76_9BACT</name>
<dbReference type="PANTHER" id="PTHR43140:SF1">
    <property type="entry name" value="TYPE I RESTRICTION ENZYME ECOKI SPECIFICITY SUBUNIT"/>
    <property type="match status" value="1"/>
</dbReference>
<dbReference type="GO" id="GO:0009307">
    <property type="term" value="P:DNA restriction-modification system"/>
    <property type="evidence" value="ECO:0007669"/>
    <property type="project" value="UniProtKB-KW"/>
</dbReference>
<dbReference type="Gene3D" id="3.90.220.20">
    <property type="entry name" value="DNA methylase specificity domains"/>
    <property type="match status" value="2"/>
</dbReference>
<dbReference type="InterPro" id="IPR044946">
    <property type="entry name" value="Restrct_endonuc_typeI_TRD_sf"/>
</dbReference>
<protein>
    <recommendedName>
        <fullName evidence="5">Type I restriction modification DNA specificity domain-containing protein</fullName>
    </recommendedName>
</protein>
<reference evidence="6 7" key="1">
    <citation type="submission" date="2014-01" db="EMBL/GenBank/DDBJ databases">
        <title>Complete sequence of plasmid2 of ionizing-radiation resistance bacterium Hymenobacter swuensis DY53.</title>
        <authorList>
            <person name="Jung J.-H."/>
            <person name="Jeong S.-W."/>
            <person name="Joe M.-H."/>
            <person name="Cho y.-j."/>
            <person name="Kim M.-K."/>
            <person name="Lim S.-Y."/>
        </authorList>
    </citation>
    <scope>NUCLEOTIDE SEQUENCE [LARGE SCALE GENOMIC DNA]</scope>
    <source>
        <strain evidence="6 7">DY53</strain>
        <plasmid evidence="6 7">pHsw2</plasmid>
    </source>
</reference>
<dbReference type="REBASE" id="81776">
    <property type="entry name" value="S.HswDY53ORF35P"/>
</dbReference>
<comment type="similarity">
    <text evidence="1">Belongs to the type-I restriction system S methylase family.</text>
</comment>
<organism evidence="6 7">
    <name type="scientific">Hymenobacter swuensis DY53</name>
    <dbReference type="NCBI Taxonomy" id="1227739"/>
    <lineage>
        <taxon>Bacteria</taxon>
        <taxon>Pseudomonadati</taxon>
        <taxon>Bacteroidota</taxon>
        <taxon>Cytophagia</taxon>
        <taxon>Cytophagales</taxon>
        <taxon>Hymenobacteraceae</taxon>
        <taxon>Hymenobacter</taxon>
    </lineage>
</organism>
<dbReference type="RefSeq" id="WP_052345926.1">
    <property type="nucleotide sequence ID" value="NZ_CP007143.1"/>
</dbReference>
<dbReference type="eggNOG" id="COG0732">
    <property type="taxonomic scope" value="Bacteria"/>
</dbReference>
<feature type="domain" description="Type I restriction modification DNA specificity" evidence="5">
    <location>
        <begin position="289"/>
        <end position="392"/>
    </location>
</feature>
<keyword evidence="6" id="KW-0614">Plasmid</keyword>
<dbReference type="Proteomes" id="UP000019423">
    <property type="component" value="Plasmid pHsw2"/>
</dbReference>
<geneLocation type="plasmid" evidence="6 7">
    <name>pHsw2</name>
</geneLocation>
<evidence type="ECO:0000313" key="6">
    <source>
        <dbReference type="EMBL" id="AHJ95324.1"/>
    </source>
</evidence>
<dbReference type="InterPro" id="IPR000055">
    <property type="entry name" value="Restrct_endonuc_typeI_TRD"/>
</dbReference>
<dbReference type="AlphaFoldDB" id="W8EQ76"/>
<proteinExistence type="inferred from homology"/>
<accession>W8EQ76</accession>
<keyword evidence="3" id="KW-0238">DNA-binding</keyword>
<dbReference type="PANTHER" id="PTHR43140">
    <property type="entry name" value="TYPE-1 RESTRICTION ENZYME ECOKI SPECIFICITY PROTEIN"/>
    <property type="match status" value="1"/>
</dbReference>
<dbReference type="InterPro" id="IPR051212">
    <property type="entry name" value="Type-I_RE_S_subunit"/>
</dbReference>